<dbReference type="EMBL" id="UINC01001395">
    <property type="protein sequence ID" value="SUZ79654.1"/>
    <property type="molecule type" value="Genomic_DNA"/>
</dbReference>
<keyword evidence="7" id="KW-0961">Cell wall biogenesis/degradation</keyword>
<dbReference type="PANTHER" id="PTHR22935:SF95">
    <property type="entry name" value="BETA-LACTAMASE-LIKE 1-RELATED"/>
    <property type="match status" value="1"/>
</dbReference>
<evidence type="ECO:0000256" key="1">
    <source>
        <dbReference type="ARBA" id="ARBA00022670"/>
    </source>
</evidence>
<dbReference type="Gene3D" id="3.30.1380.10">
    <property type="match status" value="1"/>
</dbReference>
<dbReference type="InterPro" id="IPR051478">
    <property type="entry name" value="Beta-lactamase-like_AB/R"/>
</dbReference>
<dbReference type="AlphaFoldDB" id="A0A381QL51"/>
<accession>A0A381QL51</accession>
<keyword evidence="2" id="KW-0479">Metal-binding</keyword>
<dbReference type="Pfam" id="PF00144">
    <property type="entry name" value="Beta-lactamase"/>
    <property type="match status" value="1"/>
</dbReference>
<dbReference type="SUPFAM" id="SSF55166">
    <property type="entry name" value="Hedgehog/DD-peptidase"/>
    <property type="match status" value="1"/>
</dbReference>
<protein>
    <recommendedName>
        <fullName evidence="9">Beta-lactamase-related domain-containing protein</fullName>
    </recommendedName>
</protein>
<evidence type="ECO:0000256" key="7">
    <source>
        <dbReference type="ARBA" id="ARBA00023316"/>
    </source>
</evidence>
<dbReference type="GO" id="GO:0008237">
    <property type="term" value="F:metallopeptidase activity"/>
    <property type="evidence" value="ECO:0007669"/>
    <property type="project" value="UniProtKB-KW"/>
</dbReference>
<evidence type="ECO:0000256" key="8">
    <source>
        <dbReference type="ARBA" id="ARBA00038473"/>
    </source>
</evidence>
<dbReference type="InterPro" id="IPR009045">
    <property type="entry name" value="Zn_M74/Hedgehog-like"/>
</dbReference>
<organism evidence="10">
    <name type="scientific">marine metagenome</name>
    <dbReference type="NCBI Taxonomy" id="408172"/>
    <lineage>
        <taxon>unclassified sequences</taxon>
        <taxon>metagenomes</taxon>
        <taxon>ecological metagenomes</taxon>
    </lineage>
</organism>
<proteinExistence type="inferred from homology"/>
<dbReference type="InterPro" id="IPR001466">
    <property type="entry name" value="Beta-lactam-related"/>
</dbReference>
<dbReference type="GO" id="GO:0006508">
    <property type="term" value="P:proteolysis"/>
    <property type="evidence" value="ECO:0007669"/>
    <property type="project" value="UniProtKB-KW"/>
</dbReference>
<keyword evidence="4" id="KW-0862">Zinc</keyword>
<dbReference type="SUPFAM" id="SSF56601">
    <property type="entry name" value="beta-lactamase/transpeptidase-like"/>
    <property type="match status" value="1"/>
</dbReference>
<evidence type="ECO:0000256" key="4">
    <source>
        <dbReference type="ARBA" id="ARBA00022833"/>
    </source>
</evidence>
<dbReference type="Pfam" id="PF01427">
    <property type="entry name" value="Peptidase_M15"/>
    <property type="match status" value="1"/>
</dbReference>
<evidence type="ECO:0000256" key="6">
    <source>
        <dbReference type="ARBA" id="ARBA00023049"/>
    </source>
</evidence>
<evidence type="ECO:0000259" key="9">
    <source>
        <dbReference type="Pfam" id="PF00144"/>
    </source>
</evidence>
<dbReference type="Gene3D" id="3.40.710.10">
    <property type="entry name" value="DD-peptidase/beta-lactamase superfamily"/>
    <property type="match status" value="1"/>
</dbReference>
<dbReference type="GO" id="GO:0046872">
    <property type="term" value="F:metal ion binding"/>
    <property type="evidence" value="ECO:0007669"/>
    <property type="project" value="UniProtKB-KW"/>
</dbReference>
<keyword evidence="3" id="KW-0378">Hydrolase</keyword>
<comment type="similarity">
    <text evidence="8">Belongs to the beta-lactamase family.</text>
</comment>
<evidence type="ECO:0000256" key="5">
    <source>
        <dbReference type="ARBA" id="ARBA00022997"/>
    </source>
</evidence>
<dbReference type="InterPro" id="IPR012338">
    <property type="entry name" value="Beta-lactam/transpept-like"/>
</dbReference>
<dbReference type="GO" id="GO:0071555">
    <property type="term" value="P:cell wall organization"/>
    <property type="evidence" value="ECO:0007669"/>
    <property type="project" value="UniProtKB-KW"/>
</dbReference>
<keyword evidence="1" id="KW-0645">Protease</keyword>
<evidence type="ECO:0000313" key="10">
    <source>
        <dbReference type="EMBL" id="SUZ79654.1"/>
    </source>
</evidence>
<dbReference type="PROSITE" id="PS51257">
    <property type="entry name" value="PROKAR_LIPOPROTEIN"/>
    <property type="match status" value="1"/>
</dbReference>
<feature type="domain" description="Beta-lactamase-related" evidence="9">
    <location>
        <begin position="53"/>
        <end position="361"/>
    </location>
</feature>
<reference evidence="10" key="1">
    <citation type="submission" date="2018-05" db="EMBL/GenBank/DDBJ databases">
        <authorList>
            <person name="Lanie J.A."/>
            <person name="Ng W.-L."/>
            <person name="Kazmierczak K.M."/>
            <person name="Andrzejewski T.M."/>
            <person name="Davidsen T.M."/>
            <person name="Wayne K.J."/>
            <person name="Tettelin H."/>
            <person name="Glass J.I."/>
            <person name="Rusch D."/>
            <person name="Podicherti R."/>
            <person name="Tsui H.-C.T."/>
            <person name="Winkler M.E."/>
        </authorList>
    </citation>
    <scope>NUCLEOTIDE SEQUENCE</scope>
</reference>
<dbReference type="HAMAP" id="MF_01924">
    <property type="entry name" value="A_A_dipeptidase"/>
    <property type="match status" value="1"/>
</dbReference>
<dbReference type="InterPro" id="IPR000755">
    <property type="entry name" value="A_A_dipeptidase"/>
</dbReference>
<name>A0A381QL51_9ZZZZ</name>
<dbReference type="GO" id="GO:0016805">
    <property type="term" value="F:dipeptidase activity"/>
    <property type="evidence" value="ECO:0007669"/>
    <property type="project" value="UniProtKB-KW"/>
</dbReference>
<evidence type="ECO:0000256" key="2">
    <source>
        <dbReference type="ARBA" id="ARBA00022723"/>
    </source>
</evidence>
<sequence length="788" mass="89720">MIKTYSKKILFPVLFLFIWFQSCDNQLKNIPVSPGYELVVEKLHDAIDYEIKSKDLNAISIALVNDQKVVWAYGFGYEDPKNLIPADANTVYRVGSVSKLFTDMAIMQRVEKQELDLDAPIQKYLPDFTPNNPYDISITLRQLMSHRSGLIREPKEGNYFADDEVSLKTTVESIVGSTLVHPPESKTKYSNAAIAVAGYTLESVYKTPYVDYMKKNILEKIGMANSSFAQNKKILSRLAKAKMWSYDGREFPAPTFELGMIPAGSLYAPVTDLAKFLKLLFSNGVGEKGSVISSETLKEMFTPQFGGNYSHGYGIGFALSKHKGYQKIGHGGAIYGFSTQLSALPEIKFGVVTTSSVDITNSITTKLSDYALDLMIAHKKNIPLPNYKKTSPINRELAEKLAGHYVQNNSNIAIEIRGSQTILVTDFFEVPLQKDNDGILADGRLVQDRFKIKKIEDDLLVNGQKYLKQNRPKKIPFPKNWEGLIGEYGWDHNVLFVYEDMGSLWILIEWIEKDKLSPIEGDLFAFPNNSGMYHGEKLEFKRDKDGVATEVAVLNGPVFKRLNLWGSASETFKIVPTKSIDELRDLALNSSPPVEKKNFKSLDLVELKNYEETIKYDIRYAGTNNFMSNKFYSQANAYMQRPAAQALARAHKKLNLLGYGLLIHDAYRPWYVTKMFWDATPDDKKIFVANPEDGSRHNRGCAVDLTLYELKTGKVIEMVGGYDEMTSRAFPNYYGGTSEQRWHRKLLREAMESEGFKVYDYEWWHFDYKDWKQYPIANTRFEDLSIKK</sequence>
<keyword evidence="6" id="KW-0482">Metalloprotease</keyword>
<evidence type="ECO:0000256" key="3">
    <source>
        <dbReference type="ARBA" id="ARBA00022801"/>
    </source>
</evidence>
<keyword evidence="5" id="KW-0224">Dipeptidase</keyword>
<gene>
    <name evidence="10" type="ORF">METZ01_LOCUS32508</name>
</gene>
<dbReference type="PANTHER" id="PTHR22935">
    <property type="entry name" value="PENICILLIN-BINDING PROTEIN"/>
    <property type="match status" value="1"/>
</dbReference>
<dbReference type="CDD" id="cd14840">
    <property type="entry name" value="D-Ala-D-Ala_dipeptidase_Aad"/>
    <property type="match status" value="1"/>
</dbReference>